<dbReference type="Gene3D" id="3.40.190.10">
    <property type="entry name" value="Periplasmic binding protein-like II"/>
    <property type="match status" value="1"/>
</dbReference>
<dbReference type="EMBL" id="PGET01000001">
    <property type="protein sequence ID" value="PJJ30416.1"/>
    <property type="molecule type" value="Genomic_DNA"/>
</dbReference>
<sequence length="445" mass="48878">MRSKKLCSAMLAATMAASMLWGCGAPSTASKKTESVTTKDTAAQQSPESGDQTLRVTVQAWMMGKYDFERIAKEFEAENPGVKVVYNQVDNVDVTTSMLEWSQGKTTCDLALGGDRSETVPYAANDYVVEFTDDNFFNGDFTRDKFIDSFLESGNADGVQYMIPLLGEVLGCVVNIPMMKEAGYVDADGKILPAKSWDDMYEYAKNLTKDGQTGLAIDWGNNMAVKAYDACVMGVNGNLYESDGKTLNFTAVPVKGMLSVWQNLVKDGYTTTDVFADAEANRTNFKAGHVAMHIAPASRWIEAGEILGSDNVGIMPIPGTDTNGSISYIHGAVIPKASDKQELAIKFIKDKLLQAQFQMDSMGAYGKMSPIKAHYENLKNPYWPEVMEFTEKASTPPLYKDYTKLDTNMQIELQKMLTGGSTADEFSTNMSKFMTTIDLESGMKK</sequence>
<keyword evidence="2" id="KW-0732">Signal</keyword>
<dbReference type="Pfam" id="PF13416">
    <property type="entry name" value="SBP_bac_8"/>
    <property type="match status" value="1"/>
</dbReference>
<dbReference type="PANTHER" id="PTHR43649:SF12">
    <property type="entry name" value="DIACETYLCHITOBIOSE BINDING PROTEIN DASA"/>
    <property type="match status" value="1"/>
</dbReference>
<proteinExistence type="predicted"/>
<dbReference type="AlphaFoldDB" id="A0A2M8ZAF3"/>
<name>A0A2M8ZAF3_9FIRM</name>
<dbReference type="PANTHER" id="PTHR43649">
    <property type="entry name" value="ARABINOSE-BINDING PROTEIN-RELATED"/>
    <property type="match status" value="1"/>
</dbReference>
<accession>A0A2M8ZAF3</accession>
<dbReference type="RefSeq" id="WP_100306673.1">
    <property type="nucleotide sequence ID" value="NZ_PGET01000001.1"/>
</dbReference>
<reference evidence="3 4" key="1">
    <citation type="submission" date="2017-11" db="EMBL/GenBank/DDBJ databases">
        <title>Understudied soil microbes with underappreciated capabilities: Untangling the Clostridium saccharolyticum group.</title>
        <authorList>
            <person name="Leschine S."/>
        </authorList>
    </citation>
    <scope>NUCLEOTIDE SEQUENCE [LARGE SCALE GENOMIC DNA]</scope>
    <source>
        <strain evidence="3 4">18A</strain>
    </source>
</reference>
<evidence type="ECO:0000313" key="3">
    <source>
        <dbReference type="EMBL" id="PJJ30416.1"/>
    </source>
</evidence>
<dbReference type="OrthoDB" id="383937at2"/>
<dbReference type="SUPFAM" id="SSF53850">
    <property type="entry name" value="Periplasmic binding protein-like II"/>
    <property type="match status" value="1"/>
</dbReference>
<comment type="caution">
    <text evidence="3">The sequence shown here is derived from an EMBL/GenBank/DDBJ whole genome shotgun (WGS) entry which is preliminary data.</text>
</comment>
<feature type="signal peptide" evidence="2">
    <location>
        <begin position="1"/>
        <end position="22"/>
    </location>
</feature>
<feature type="chain" id="PRO_5039641024" evidence="2">
    <location>
        <begin position="23"/>
        <end position="445"/>
    </location>
</feature>
<gene>
    <name evidence="3" type="ORF">H171_4021</name>
</gene>
<evidence type="ECO:0000313" key="4">
    <source>
        <dbReference type="Proteomes" id="UP000231092"/>
    </source>
</evidence>
<dbReference type="Proteomes" id="UP000231092">
    <property type="component" value="Unassembled WGS sequence"/>
</dbReference>
<dbReference type="InterPro" id="IPR006059">
    <property type="entry name" value="SBP"/>
</dbReference>
<evidence type="ECO:0000256" key="2">
    <source>
        <dbReference type="SAM" id="SignalP"/>
    </source>
</evidence>
<dbReference type="InterPro" id="IPR050490">
    <property type="entry name" value="Bact_solute-bd_prot1"/>
</dbReference>
<evidence type="ECO:0000256" key="1">
    <source>
        <dbReference type="SAM" id="MobiDB-lite"/>
    </source>
</evidence>
<feature type="region of interest" description="Disordered" evidence="1">
    <location>
        <begin position="28"/>
        <end position="51"/>
    </location>
</feature>
<organism evidence="3 4">
    <name type="scientific">[Clostridium] celerecrescens 18A</name>
    <dbReference type="NCBI Taxonomy" id="1286362"/>
    <lineage>
        <taxon>Bacteria</taxon>
        <taxon>Bacillati</taxon>
        <taxon>Bacillota</taxon>
        <taxon>Clostridia</taxon>
        <taxon>Lachnospirales</taxon>
        <taxon>Lachnospiraceae</taxon>
        <taxon>Lacrimispora</taxon>
    </lineage>
</organism>
<protein>
    <submittedName>
        <fullName evidence="3">ABC-type glycerol-3-phosphate transport system substrate-binding protein</fullName>
    </submittedName>
</protein>